<organism evidence="1">
    <name type="scientific">marine sediment metagenome</name>
    <dbReference type="NCBI Taxonomy" id="412755"/>
    <lineage>
        <taxon>unclassified sequences</taxon>
        <taxon>metagenomes</taxon>
        <taxon>ecological metagenomes</taxon>
    </lineage>
</organism>
<name>X1NQG7_9ZZZZ</name>
<dbReference type="EMBL" id="BARV01028277">
    <property type="protein sequence ID" value="GAI45853.1"/>
    <property type="molecule type" value="Genomic_DNA"/>
</dbReference>
<evidence type="ECO:0000313" key="1">
    <source>
        <dbReference type="EMBL" id="GAI45853.1"/>
    </source>
</evidence>
<dbReference type="AlphaFoldDB" id="X1NQG7"/>
<sequence length="31" mass="3575">MSSPRVQSSINIFYASDAYIFYKPKSEFKLG</sequence>
<reference evidence="1" key="1">
    <citation type="journal article" date="2014" name="Front. Microbiol.">
        <title>High frequency of phylogenetically diverse reductive dehalogenase-homologous genes in deep subseafloor sedimentary metagenomes.</title>
        <authorList>
            <person name="Kawai M."/>
            <person name="Futagami T."/>
            <person name="Toyoda A."/>
            <person name="Takaki Y."/>
            <person name="Nishi S."/>
            <person name="Hori S."/>
            <person name="Arai W."/>
            <person name="Tsubouchi T."/>
            <person name="Morono Y."/>
            <person name="Uchiyama I."/>
            <person name="Ito T."/>
            <person name="Fujiyama A."/>
            <person name="Inagaki F."/>
            <person name="Takami H."/>
        </authorList>
    </citation>
    <scope>NUCLEOTIDE SEQUENCE</scope>
    <source>
        <strain evidence="1">Expedition CK06-06</strain>
    </source>
</reference>
<proteinExistence type="predicted"/>
<accession>X1NQG7</accession>
<gene>
    <name evidence="1" type="ORF">S06H3_45316</name>
</gene>
<feature type="non-terminal residue" evidence="1">
    <location>
        <position position="31"/>
    </location>
</feature>
<comment type="caution">
    <text evidence="1">The sequence shown here is derived from an EMBL/GenBank/DDBJ whole genome shotgun (WGS) entry which is preliminary data.</text>
</comment>
<protein>
    <submittedName>
        <fullName evidence="1">Uncharacterized protein</fullName>
    </submittedName>
</protein>